<evidence type="ECO:0000313" key="5">
    <source>
        <dbReference type="EMBL" id="CAF3597639.1"/>
    </source>
</evidence>
<protein>
    <submittedName>
        <fullName evidence="3">Uncharacterized protein</fullName>
    </submittedName>
</protein>
<reference evidence="3" key="1">
    <citation type="submission" date="2021-02" db="EMBL/GenBank/DDBJ databases">
        <authorList>
            <person name="Nowell W R."/>
        </authorList>
    </citation>
    <scope>NUCLEOTIDE SEQUENCE</scope>
</reference>
<dbReference type="OrthoDB" id="10045401at2759"/>
<comment type="caution">
    <text evidence="3">The sequence shown here is derived from an EMBL/GenBank/DDBJ whole genome shotgun (WGS) entry which is preliminary data.</text>
</comment>
<dbReference type="EMBL" id="CAJOBA010002453">
    <property type="protein sequence ID" value="CAF3645473.1"/>
    <property type="molecule type" value="Genomic_DNA"/>
</dbReference>
<dbReference type="Proteomes" id="UP000682733">
    <property type="component" value="Unassembled WGS sequence"/>
</dbReference>
<evidence type="ECO:0000256" key="1">
    <source>
        <dbReference type="SAM" id="Coils"/>
    </source>
</evidence>
<evidence type="ECO:0000256" key="2">
    <source>
        <dbReference type="SAM" id="MobiDB-lite"/>
    </source>
</evidence>
<evidence type="ECO:0000313" key="7">
    <source>
        <dbReference type="Proteomes" id="UP000663829"/>
    </source>
</evidence>
<feature type="compositionally biased region" description="Basic and acidic residues" evidence="2">
    <location>
        <begin position="183"/>
        <end position="198"/>
    </location>
</feature>
<dbReference type="EMBL" id="CAJNOQ010000531">
    <property type="protein sequence ID" value="CAF0811940.1"/>
    <property type="molecule type" value="Genomic_DNA"/>
</dbReference>
<feature type="region of interest" description="Disordered" evidence="2">
    <location>
        <begin position="178"/>
        <end position="198"/>
    </location>
</feature>
<name>A0A813TCE9_9BILA</name>
<feature type="coiled-coil region" evidence="1">
    <location>
        <begin position="220"/>
        <end position="247"/>
    </location>
</feature>
<accession>A0A813TCE9</accession>
<dbReference type="EMBL" id="CAJOBC010000531">
    <property type="protein sequence ID" value="CAF3597639.1"/>
    <property type="molecule type" value="Genomic_DNA"/>
</dbReference>
<proteinExistence type="predicted"/>
<gene>
    <name evidence="3" type="ORF">GPM918_LOCUS4077</name>
    <name evidence="4" type="ORF">OVA965_LOCUS7613</name>
    <name evidence="5" type="ORF">SRO942_LOCUS4077</name>
    <name evidence="6" type="ORF">TMI583_LOCUS7608</name>
</gene>
<dbReference type="EMBL" id="CAJNOK010002453">
    <property type="protein sequence ID" value="CAF0860587.1"/>
    <property type="molecule type" value="Genomic_DNA"/>
</dbReference>
<evidence type="ECO:0000313" key="6">
    <source>
        <dbReference type="EMBL" id="CAF3645473.1"/>
    </source>
</evidence>
<dbReference type="Proteomes" id="UP000681722">
    <property type="component" value="Unassembled WGS sequence"/>
</dbReference>
<evidence type="ECO:0000313" key="4">
    <source>
        <dbReference type="EMBL" id="CAF0860587.1"/>
    </source>
</evidence>
<sequence>MARSTFISFDNEESSHSYSLNTKEREFSFNDHSTTGVTSSNKLLHFHHRLMPTISDSSRIMTMPTIISATTQQPIVITNKNSAIPQISISPPSTQLKGDNNYLFNNILESDESSDKCLPITSIDNKIRLNPKMKRNIRGKRRSTGINPDPAVQVFEANSSLGDDDDSQSVNDQIIIRTTSNPDQHEVKNTQSQEESHHRRYLEERINVLETLLLDKDSIIHDLQEKLDSMTRDLSEAEQEIYALHKDKLSLIRALSAIQGSPPTTPSKP</sequence>
<dbReference type="Proteomes" id="UP000677228">
    <property type="component" value="Unassembled WGS sequence"/>
</dbReference>
<keyword evidence="1" id="KW-0175">Coiled coil</keyword>
<evidence type="ECO:0000313" key="3">
    <source>
        <dbReference type="EMBL" id="CAF0811940.1"/>
    </source>
</evidence>
<dbReference type="AlphaFoldDB" id="A0A813TCE9"/>
<dbReference type="Proteomes" id="UP000663829">
    <property type="component" value="Unassembled WGS sequence"/>
</dbReference>
<organism evidence="3 7">
    <name type="scientific">Didymodactylos carnosus</name>
    <dbReference type="NCBI Taxonomy" id="1234261"/>
    <lineage>
        <taxon>Eukaryota</taxon>
        <taxon>Metazoa</taxon>
        <taxon>Spiralia</taxon>
        <taxon>Gnathifera</taxon>
        <taxon>Rotifera</taxon>
        <taxon>Eurotatoria</taxon>
        <taxon>Bdelloidea</taxon>
        <taxon>Philodinida</taxon>
        <taxon>Philodinidae</taxon>
        <taxon>Didymodactylos</taxon>
    </lineage>
</organism>
<keyword evidence="7" id="KW-1185">Reference proteome</keyword>